<keyword evidence="3" id="KW-1185">Reference proteome</keyword>
<dbReference type="AlphaFoldDB" id="A0A1V9FII1"/>
<organism evidence="2 3">
    <name type="scientific">Niastella vici</name>
    <dbReference type="NCBI Taxonomy" id="1703345"/>
    <lineage>
        <taxon>Bacteria</taxon>
        <taxon>Pseudomonadati</taxon>
        <taxon>Bacteroidota</taxon>
        <taxon>Chitinophagia</taxon>
        <taxon>Chitinophagales</taxon>
        <taxon>Chitinophagaceae</taxon>
        <taxon>Niastella</taxon>
    </lineage>
</organism>
<dbReference type="STRING" id="1703345.A3860_07475"/>
<dbReference type="InterPro" id="IPR024775">
    <property type="entry name" value="DinB-like"/>
</dbReference>
<dbReference type="EMBL" id="LVYD01000102">
    <property type="protein sequence ID" value="OQP58158.1"/>
    <property type="molecule type" value="Genomic_DNA"/>
</dbReference>
<dbReference type="InterPro" id="IPR034660">
    <property type="entry name" value="DinB/YfiT-like"/>
</dbReference>
<proteinExistence type="predicted"/>
<reference evidence="2 3" key="1">
    <citation type="submission" date="2016-03" db="EMBL/GenBank/DDBJ databases">
        <title>Niastella vici sp. nov., isolated from farmland soil.</title>
        <authorList>
            <person name="Chen L."/>
            <person name="Wang D."/>
            <person name="Yang S."/>
            <person name="Wang G."/>
        </authorList>
    </citation>
    <scope>NUCLEOTIDE SEQUENCE [LARGE SCALE GENOMIC DNA]</scope>
    <source>
        <strain evidence="2 3">DJ57</strain>
    </source>
</reference>
<dbReference type="SUPFAM" id="SSF109854">
    <property type="entry name" value="DinB/YfiT-like putative metalloenzymes"/>
    <property type="match status" value="1"/>
</dbReference>
<dbReference type="Proteomes" id="UP000192796">
    <property type="component" value="Unassembled WGS sequence"/>
</dbReference>
<feature type="domain" description="DinB-like" evidence="1">
    <location>
        <begin position="43"/>
        <end position="189"/>
    </location>
</feature>
<dbReference type="Gene3D" id="1.20.120.450">
    <property type="entry name" value="dinb family like domain"/>
    <property type="match status" value="1"/>
</dbReference>
<evidence type="ECO:0000313" key="3">
    <source>
        <dbReference type="Proteomes" id="UP000192796"/>
    </source>
</evidence>
<protein>
    <recommendedName>
        <fullName evidence="1">DinB-like domain-containing protein</fullName>
    </recommendedName>
</protein>
<gene>
    <name evidence="2" type="ORF">A3860_07475</name>
</gene>
<name>A0A1V9FII1_9BACT</name>
<comment type="caution">
    <text evidence="2">The sequence shown here is derived from an EMBL/GenBank/DDBJ whole genome shotgun (WGS) entry which is preliminary data.</text>
</comment>
<evidence type="ECO:0000259" key="1">
    <source>
        <dbReference type="Pfam" id="PF12867"/>
    </source>
</evidence>
<accession>A0A1V9FII1</accession>
<sequence>MKKLIFMASAILMLSFLVVDPISKKERKDALKLLKDTEQGVKDQVKGLTEAQLKFKPGPDRWSIEECVKHIAKSEEMLWQMMDSVMKGAATPDKRSEIKLTDEQLIQRIEDRSTKVKTMEKLKPENIPLKNTEEALASFTKDREKLIEYVKSTESDLRNHTVAFPFGTIDSYQMILFIAAHSNRHTQQIMEVKADPNYPK</sequence>
<evidence type="ECO:0000313" key="2">
    <source>
        <dbReference type="EMBL" id="OQP58158.1"/>
    </source>
</evidence>
<dbReference type="Pfam" id="PF12867">
    <property type="entry name" value="DinB_2"/>
    <property type="match status" value="1"/>
</dbReference>